<dbReference type="Proteomes" id="UP001066276">
    <property type="component" value="Chromosome 6"/>
</dbReference>
<comment type="caution">
    <text evidence="1">The sequence shown here is derived from an EMBL/GenBank/DDBJ whole genome shotgun (WGS) entry which is preliminary data.</text>
</comment>
<evidence type="ECO:0000313" key="2">
    <source>
        <dbReference type="Proteomes" id="UP001066276"/>
    </source>
</evidence>
<evidence type="ECO:0000313" key="1">
    <source>
        <dbReference type="EMBL" id="KAJ1140396.1"/>
    </source>
</evidence>
<organism evidence="1 2">
    <name type="scientific">Pleurodeles waltl</name>
    <name type="common">Iberian ribbed newt</name>
    <dbReference type="NCBI Taxonomy" id="8319"/>
    <lineage>
        <taxon>Eukaryota</taxon>
        <taxon>Metazoa</taxon>
        <taxon>Chordata</taxon>
        <taxon>Craniata</taxon>
        <taxon>Vertebrata</taxon>
        <taxon>Euteleostomi</taxon>
        <taxon>Amphibia</taxon>
        <taxon>Batrachia</taxon>
        <taxon>Caudata</taxon>
        <taxon>Salamandroidea</taxon>
        <taxon>Salamandridae</taxon>
        <taxon>Pleurodelinae</taxon>
        <taxon>Pleurodeles</taxon>
    </lineage>
</organism>
<proteinExistence type="predicted"/>
<dbReference type="EMBL" id="JANPWB010000010">
    <property type="protein sequence ID" value="KAJ1140396.1"/>
    <property type="molecule type" value="Genomic_DNA"/>
</dbReference>
<keyword evidence="2" id="KW-1185">Reference proteome</keyword>
<reference evidence="1" key="1">
    <citation type="journal article" date="2022" name="bioRxiv">
        <title>Sequencing and chromosome-scale assembly of the giantPleurodeles waltlgenome.</title>
        <authorList>
            <person name="Brown T."/>
            <person name="Elewa A."/>
            <person name="Iarovenko S."/>
            <person name="Subramanian E."/>
            <person name="Araus A.J."/>
            <person name="Petzold A."/>
            <person name="Susuki M."/>
            <person name="Suzuki K.-i.T."/>
            <person name="Hayashi T."/>
            <person name="Toyoda A."/>
            <person name="Oliveira C."/>
            <person name="Osipova E."/>
            <person name="Leigh N.D."/>
            <person name="Simon A."/>
            <person name="Yun M.H."/>
        </authorList>
    </citation>
    <scope>NUCLEOTIDE SEQUENCE</scope>
    <source>
        <strain evidence="1">20211129_DDA</strain>
        <tissue evidence="1">Liver</tissue>
    </source>
</reference>
<name>A0AAV7QM31_PLEWA</name>
<accession>A0AAV7QM31</accession>
<dbReference type="AlphaFoldDB" id="A0AAV7QM31"/>
<gene>
    <name evidence="1" type="ORF">NDU88_006749</name>
</gene>
<protein>
    <recommendedName>
        <fullName evidence="3">Ubiquinone biosynthesis accessory factor UbiK</fullName>
    </recommendedName>
</protein>
<sequence length="95" mass="10668">MLATPTLVDLIRQLESTLEKHTVMFVNGFHAIQDFKTAMEAQLEATQIETGLLLADHAKLNELVDETEFTLTSLRTTVLALQDQLKTLKKEGERA</sequence>
<evidence type="ECO:0008006" key="3">
    <source>
        <dbReference type="Google" id="ProtNLM"/>
    </source>
</evidence>